<accession>A0A812IW11</accession>
<dbReference type="Proteomes" id="UP000649617">
    <property type="component" value="Unassembled WGS sequence"/>
</dbReference>
<name>A0A812IW11_SYMPI</name>
<keyword evidence="3" id="KW-1185">Reference proteome</keyword>
<dbReference type="AlphaFoldDB" id="A0A812IW11"/>
<proteinExistence type="predicted"/>
<protein>
    <submittedName>
        <fullName evidence="2">ATP7B protein</fullName>
    </submittedName>
</protein>
<evidence type="ECO:0000313" key="3">
    <source>
        <dbReference type="Proteomes" id="UP000649617"/>
    </source>
</evidence>
<dbReference type="GO" id="GO:0042765">
    <property type="term" value="C:GPI-anchor transamidase complex"/>
    <property type="evidence" value="ECO:0007669"/>
    <property type="project" value="InterPro"/>
</dbReference>
<dbReference type="GO" id="GO:0016255">
    <property type="term" value="P:attachment of GPI anchor to protein"/>
    <property type="evidence" value="ECO:0007669"/>
    <property type="project" value="InterPro"/>
</dbReference>
<sequence>SYNVMIAGFGVALSYLLTCVHRAPLPREDIAALHSLMEQRLNRSELWPQVQIDVSVADPHALNPQVTHTFVNLLSAALGGRARLNFAVSNPRHANPIPCVGADSDRCLAALEMHASRQMPTLSNSFELILLNSEDGSSVTLGADKKAWVRWQLQSISAEEMAQAVARHLEASWLRQALDEGVALFEITPGYVFSFFLVGDCHARVSWDFNVLSPFLSRFLERLQMLFDIEMNSQVIQCGSLGTPLEPGEQLNDMPQSRTVDASMLQADFMRRTGEWPADALTRDARWLPPLVRLVAFKPSAPIKLDSALVFHSLP</sequence>
<feature type="signal peptide" evidence="1">
    <location>
        <begin position="1"/>
        <end position="22"/>
    </location>
</feature>
<dbReference type="GO" id="GO:0006506">
    <property type="term" value="P:GPI anchor biosynthetic process"/>
    <property type="evidence" value="ECO:0007669"/>
    <property type="project" value="UniProtKB-UniPathway"/>
</dbReference>
<gene>
    <name evidence="2" type="primary">ATP7B</name>
    <name evidence="2" type="ORF">SPIL2461_LOCUS1369</name>
</gene>
<organism evidence="2 3">
    <name type="scientific">Symbiodinium pilosum</name>
    <name type="common">Dinoflagellate</name>
    <dbReference type="NCBI Taxonomy" id="2952"/>
    <lineage>
        <taxon>Eukaryota</taxon>
        <taxon>Sar</taxon>
        <taxon>Alveolata</taxon>
        <taxon>Dinophyceae</taxon>
        <taxon>Suessiales</taxon>
        <taxon>Symbiodiniaceae</taxon>
        <taxon>Symbiodinium</taxon>
    </lineage>
</organism>
<feature type="chain" id="PRO_5032568077" evidence="1">
    <location>
        <begin position="23"/>
        <end position="315"/>
    </location>
</feature>
<comment type="caution">
    <text evidence="2">The sequence shown here is derived from an EMBL/GenBank/DDBJ whole genome shotgun (WGS) entry which is preliminary data.</text>
</comment>
<dbReference type="EMBL" id="CAJNIZ010001323">
    <property type="protein sequence ID" value="CAE7188367.1"/>
    <property type="molecule type" value="Genomic_DNA"/>
</dbReference>
<evidence type="ECO:0000256" key="1">
    <source>
        <dbReference type="SAM" id="SignalP"/>
    </source>
</evidence>
<dbReference type="UniPathway" id="UPA00196"/>
<reference evidence="2" key="1">
    <citation type="submission" date="2021-02" db="EMBL/GenBank/DDBJ databases">
        <authorList>
            <person name="Dougan E. K."/>
            <person name="Rhodes N."/>
            <person name="Thang M."/>
            <person name="Chan C."/>
        </authorList>
    </citation>
    <scope>NUCLEOTIDE SEQUENCE</scope>
</reference>
<evidence type="ECO:0000313" key="2">
    <source>
        <dbReference type="EMBL" id="CAE7188367.1"/>
    </source>
</evidence>
<keyword evidence="1" id="KW-0732">Signal</keyword>
<dbReference type="Pfam" id="PF10510">
    <property type="entry name" value="PIG-S"/>
    <property type="match status" value="1"/>
</dbReference>
<dbReference type="OrthoDB" id="432719at2759"/>
<dbReference type="InterPro" id="IPR019540">
    <property type="entry name" value="PtdIno-glycan_biosynth_class_S"/>
</dbReference>
<feature type="non-terminal residue" evidence="2">
    <location>
        <position position="315"/>
    </location>
</feature>